<evidence type="ECO:0000256" key="2">
    <source>
        <dbReference type="ARBA" id="ARBA00022741"/>
    </source>
</evidence>
<evidence type="ECO:0000256" key="3">
    <source>
        <dbReference type="ARBA" id="ARBA00022777"/>
    </source>
</evidence>
<evidence type="ECO:0000313" key="7">
    <source>
        <dbReference type="Proteomes" id="UP000242715"/>
    </source>
</evidence>
<keyword evidence="1" id="KW-0808">Transferase</keyword>
<dbReference type="GO" id="GO:0016301">
    <property type="term" value="F:kinase activity"/>
    <property type="evidence" value="ECO:0007669"/>
    <property type="project" value="UniProtKB-KW"/>
</dbReference>
<protein>
    <recommendedName>
        <fullName evidence="8">Serine-threonine/tyrosine-protein kinase catalytic domain-containing protein</fullName>
    </recommendedName>
</protein>
<dbReference type="GO" id="GO:0005524">
    <property type="term" value="F:ATP binding"/>
    <property type="evidence" value="ECO:0007669"/>
    <property type="project" value="UniProtKB-KW"/>
</dbReference>
<dbReference type="InterPro" id="IPR011009">
    <property type="entry name" value="Kinase-like_dom_sf"/>
</dbReference>
<accession>A0A2Z6PEA2</accession>
<feature type="region of interest" description="Disordered" evidence="5">
    <location>
        <begin position="132"/>
        <end position="156"/>
    </location>
</feature>
<reference evidence="7" key="1">
    <citation type="journal article" date="2017" name="Front. Plant Sci.">
        <title>Climate Clever Clovers: New Paradigm to Reduce the Environmental Footprint of Ruminants by Breeding Low Methanogenic Forages Utilizing Haplotype Variation.</title>
        <authorList>
            <person name="Kaur P."/>
            <person name="Appels R."/>
            <person name="Bayer P.E."/>
            <person name="Keeble-Gagnere G."/>
            <person name="Wang J."/>
            <person name="Hirakawa H."/>
            <person name="Shirasawa K."/>
            <person name="Vercoe P."/>
            <person name="Stefanova K."/>
            <person name="Durmic Z."/>
            <person name="Nichols P."/>
            <person name="Revell C."/>
            <person name="Isobe S.N."/>
            <person name="Edwards D."/>
            <person name="Erskine W."/>
        </authorList>
    </citation>
    <scope>NUCLEOTIDE SEQUENCE [LARGE SCALE GENOMIC DNA]</scope>
    <source>
        <strain evidence="7">cv. Daliak</strain>
    </source>
</reference>
<dbReference type="AlphaFoldDB" id="A0A2Z6PEA2"/>
<dbReference type="SUPFAM" id="SSF56112">
    <property type="entry name" value="Protein kinase-like (PK-like)"/>
    <property type="match status" value="1"/>
</dbReference>
<gene>
    <name evidence="6" type="ORF">TSUD_387140</name>
</gene>
<sequence length="172" mass="19714">MRCGCFRRLSIKKEKRPSNNYISSEIEGYPLDNIRHFSDKELCLATDNYHLINKIGRGGFGTVFQAWHLHEEEKWLELVDQDMEEFSEKEVIKYIKVALFCTQAAAKRRPLMTQVVDMLTKDIQLNEKQLTAPGLFNTDPGESSQKKSNPESLVYHTSSTEALASITEVTAR</sequence>
<name>A0A2Z6PEA2_TRISU</name>
<keyword evidence="2" id="KW-0547">Nucleotide-binding</keyword>
<dbReference type="EMBL" id="DF974343">
    <property type="protein sequence ID" value="GAU47755.1"/>
    <property type="molecule type" value="Genomic_DNA"/>
</dbReference>
<keyword evidence="4" id="KW-0067">ATP-binding</keyword>
<organism evidence="6 7">
    <name type="scientific">Trifolium subterraneum</name>
    <name type="common">Subterranean clover</name>
    <dbReference type="NCBI Taxonomy" id="3900"/>
    <lineage>
        <taxon>Eukaryota</taxon>
        <taxon>Viridiplantae</taxon>
        <taxon>Streptophyta</taxon>
        <taxon>Embryophyta</taxon>
        <taxon>Tracheophyta</taxon>
        <taxon>Spermatophyta</taxon>
        <taxon>Magnoliopsida</taxon>
        <taxon>eudicotyledons</taxon>
        <taxon>Gunneridae</taxon>
        <taxon>Pentapetalae</taxon>
        <taxon>rosids</taxon>
        <taxon>fabids</taxon>
        <taxon>Fabales</taxon>
        <taxon>Fabaceae</taxon>
        <taxon>Papilionoideae</taxon>
        <taxon>50 kb inversion clade</taxon>
        <taxon>NPAAA clade</taxon>
        <taxon>Hologalegina</taxon>
        <taxon>IRL clade</taxon>
        <taxon>Trifolieae</taxon>
        <taxon>Trifolium</taxon>
    </lineage>
</organism>
<dbReference type="Proteomes" id="UP000242715">
    <property type="component" value="Unassembled WGS sequence"/>
</dbReference>
<dbReference type="InterPro" id="IPR052059">
    <property type="entry name" value="CR_Ser/Thr_kinase"/>
</dbReference>
<proteinExistence type="predicted"/>
<evidence type="ECO:0000313" key="6">
    <source>
        <dbReference type="EMBL" id="GAU47755.1"/>
    </source>
</evidence>
<evidence type="ECO:0000256" key="5">
    <source>
        <dbReference type="SAM" id="MobiDB-lite"/>
    </source>
</evidence>
<dbReference type="OrthoDB" id="4062651at2759"/>
<keyword evidence="3" id="KW-0418">Kinase</keyword>
<evidence type="ECO:0008006" key="8">
    <source>
        <dbReference type="Google" id="ProtNLM"/>
    </source>
</evidence>
<evidence type="ECO:0000256" key="4">
    <source>
        <dbReference type="ARBA" id="ARBA00022840"/>
    </source>
</evidence>
<evidence type="ECO:0000256" key="1">
    <source>
        <dbReference type="ARBA" id="ARBA00022679"/>
    </source>
</evidence>
<keyword evidence="7" id="KW-1185">Reference proteome</keyword>
<dbReference type="PANTHER" id="PTHR47973">
    <property type="entry name" value="CYSTEINE-RICH RECEPTOR-LIKE PROTEIN KINASE 3"/>
    <property type="match status" value="1"/>
</dbReference>
<dbReference type="Gene3D" id="3.30.200.20">
    <property type="entry name" value="Phosphorylase Kinase, domain 1"/>
    <property type="match status" value="1"/>
</dbReference>